<gene>
    <name evidence="2" type="ORF">D9756_005237</name>
</gene>
<keyword evidence="3" id="KW-1185">Reference proteome</keyword>
<feature type="compositionally biased region" description="Polar residues" evidence="1">
    <location>
        <begin position="230"/>
        <end position="239"/>
    </location>
</feature>
<protein>
    <submittedName>
        <fullName evidence="2">Uncharacterized protein</fullName>
    </submittedName>
</protein>
<evidence type="ECO:0000256" key="1">
    <source>
        <dbReference type="SAM" id="MobiDB-lite"/>
    </source>
</evidence>
<evidence type="ECO:0000313" key="2">
    <source>
        <dbReference type="EMBL" id="KAF5354698.1"/>
    </source>
</evidence>
<dbReference type="Proteomes" id="UP000559027">
    <property type="component" value="Unassembled WGS sequence"/>
</dbReference>
<feature type="region of interest" description="Disordered" evidence="1">
    <location>
        <begin position="123"/>
        <end position="166"/>
    </location>
</feature>
<reference evidence="2 3" key="1">
    <citation type="journal article" date="2020" name="ISME J.">
        <title>Uncovering the hidden diversity of litter-decomposition mechanisms in mushroom-forming fungi.</title>
        <authorList>
            <person name="Floudas D."/>
            <person name="Bentzer J."/>
            <person name="Ahren D."/>
            <person name="Johansson T."/>
            <person name="Persson P."/>
            <person name="Tunlid A."/>
        </authorList>
    </citation>
    <scope>NUCLEOTIDE SEQUENCE [LARGE SCALE GENOMIC DNA]</scope>
    <source>
        <strain evidence="2 3">CBS 146.42</strain>
    </source>
</reference>
<feature type="region of interest" description="Disordered" evidence="1">
    <location>
        <begin position="456"/>
        <end position="477"/>
    </location>
</feature>
<dbReference type="OrthoDB" id="2943593at2759"/>
<accession>A0A8H5D8J5</accession>
<feature type="compositionally biased region" description="Polar residues" evidence="1">
    <location>
        <begin position="19"/>
        <end position="31"/>
    </location>
</feature>
<feature type="region of interest" description="Disordered" evidence="1">
    <location>
        <begin position="1"/>
        <end position="57"/>
    </location>
</feature>
<organism evidence="2 3">
    <name type="scientific">Leucocoprinus leucothites</name>
    <dbReference type="NCBI Taxonomy" id="201217"/>
    <lineage>
        <taxon>Eukaryota</taxon>
        <taxon>Fungi</taxon>
        <taxon>Dikarya</taxon>
        <taxon>Basidiomycota</taxon>
        <taxon>Agaricomycotina</taxon>
        <taxon>Agaricomycetes</taxon>
        <taxon>Agaricomycetidae</taxon>
        <taxon>Agaricales</taxon>
        <taxon>Agaricineae</taxon>
        <taxon>Agaricaceae</taxon>
        <taxon>Leucocoprinus</taxon>
    </lineage>
</organism>
<dbReference type="EMBL" id="JAACJO010000008">
    <property type="protein sequence ID" value="KAF5354698.1"/>
    <property type="molecule type" value="Genomic_DNA"/>
</dbReference>
<feature type="region of interest" description="Disordered" evidence="1">
    <location>
        <begin position="206"/>
        <end position="242"/>
    </location>
</feature>
<comment type="caution">
    <text evidence="2">The sequence shown here is derived from an EMBL/GenBank/DDBJ whole genome shotgun (WGS) entry which is preliminary data.</text>
</comment>
<evidence type="ECO:0000313" key="3">
    <source>
        <dbReference type="Proteomes" id="UP000559027"/>
    </source>
</evidence>
<sequence>MGDVSRRTGVVPDIPPVNQELSSLTDTQPTESDIDDDDDSDDYFHYDFPQPPSITPVLRRMRSSPWYSQQLEAITKPERRYSASPLIQHPDGWAHPLLRSDLQNSASQDAEISRELARMGLVSRDVSENSNEEKRERLNPPLHRDTFPSRRLDRLPPPAPAPSIPLPRLPRIIRKVASMRSESKKELLNEPGVVSRRPVPKIRSLKFMSGSMLGSSSSQPTKHEERKRSWSLSRPTSFQRPKAVPVPEVPYITLNSTNDHLSALCDQAPSIYASSAVYSNPYLIGSNPDRHMNNMALSPEGHFDLSKGASSLAPPFAHGATRRSDNASHRYSNTGCGESTLPGFGTNRAHERPGSGQHPPSHPLYNINSGGNGRNASSGALLHGAKSFINITPERQKGKRSRPKSGSGVFNTGNESGGVGHQVGSTMKVKGERMKKLFARASSGVVDWGRQLTGRTMKPVHASSTSGSLAPLTGMQS</sequence>
<feature type="compositionally biased region" description="Polar residues" evidence="1">
    <location>
        <begin position="462"/>
        <end position="477"/>
    </location>
</feature>
<feature type="compositionally biased region" description="Basic and acidic residues" evidence="1">
    <location>
        <begin position="125"/>
        <end position="154"/>
    </location>
</feature>
<feature type="region of interest" description="Disordered" evidence="1">
    <location>
        <begin position="314"/>
        <end position="423"/>
    </location>
</feature>
<feature type="compositionally biased region" description="Low complexity" evidence="1">
    <location>
        <begin position="206"/>
        <end position="218"/>
    </location>
</feature>
<feature type="compositionally biased region" description="Pro residues" evidence="1">
    <location>
        <begin position="155"/>
        <end position="166"/>
    </location>
</feature>
<proteinExistence type="predicted"/>
<feature type="compositionally biased region" description="Low complexity" evidence="1">
    <location>
        <begin position="366"/>
        <end position="379"/>
    </location>
</feature>
<feature type="compositionally biased region" description="Acidic residues" evidence="1">
    <location>
        <begin position="32"/>
        <end position="41"/>
    </location>
</feature>
<dbReference type="AlphaFoldDB" id="A0A8H5D8J5"/>
<name>A0A8H5D8J5_9AGAR</name>